<keyword evidence="1" id="KW-1133">Transmembrane helix</keyword>
<keyword evidence="3" id="KW-1185">Reference proteome</keyword>
<dbReference type="GeneID" id="10153213"/>
<evidence type="ECO:0000313" key="2">
    <source>
        <dbReference type="EMBL" id="ADV64832.1"/>
    </source>
</evidence>
<protein>
    <submittedName>
        <fullName evidence="2">Uncharacterized protein</fullName>
    </submittedName>
</protein>
<feature type="transmembrane region" description="Helical" evidence="1">
    <location>
        <begin position="34"/>
        <end position="53"/>
    </location>
</feature>
<dbReference type="AlphaFoldDB" id="E8R8K6"/>
<feature type="transmembrane region" description="Helical" evidence="1">
    <location>
        <begin position="65"/>
        <end position="84"/>
    </location>
</feature>
<dbReference type="HOGENOM" id="CLU_2406211_0_0_2"/>
<feature type="transmembrane region" description="Helical" evidence="1">
    <location>
        <begin position="12"/>
        <end position="28"/>
    </location>
</feature>
<evidence type="ECO:0000256" key="1">
    <source>
        <dbReference type="SAM" id="Phobius"/>
    </source>
</evidence>
<reference evidence="3" key="1">
    <citation type="submission" date="2010-11" db="EMBL/GenBank/DDBJ databases">
        <title>The complete genome of Desulfurococcus mucosus DSM 2162.</title>
        <authorList>
            <consortium name="US DOE Joint Genome Institute (JGI-PGF)"/>
            <person name="Lucas S."/>
            <person name="Copeland A."/>
            <person name="Lapidus A."/>
            <person name="Bruce D."/>
            <person name="Goodwin L."/>
            <person name="Pitluck S."/>
            <person name="Kyrpides N."/>
            <person name="Mavromatis K."/>
            <person name="Pagani I."/>
            <person name="Ivanova N."/>
            <person name="Ovchinnikova G."/>
            <person name="Chertkov O."/>
            <person name="Held B."/>
            <person name="Brettin T."/>
            <person name="Detter J.C."/>
            <person name="Tapia R."/>
            <person name="Han C."/>
            <person name="Land M."/>
            <person name="Hauser L."/>
            <person name="Markowitz V."/>
            <person name="Cheng J.-F."/>
            <person name="Hugenholtz P."/>
            <person name="Woyke T."/>
            <person name="Wu D."/>
            <person name="Wirth R."/>
            <person name="Bilek Y."/>
            <person name="Hader T."/>
            <person name="Klenk H.-P."/>
            <person name="Eisen J.A."/>
        </authorList>
    </citation>
    <scope>NUCLEOTIDE SEQUENCE [LARGE SCALE GENOMIC DNA]</scope>
    <source>
        <strain evidence="3">ATCC 35584 / DSM 2162 / JCM 9187 / O7/1</strain>
    </source>
</reference>
<dbReference type="eggNOG" id="arCOG11269">
    <property type="taxonomic scope" value="Archaea"/>
</dbReference>
<name>E8R8K6_DESM0</name>
<proteinExistence type="predicted"/>
<dbReference type="STRING" id="765177.Desmu_0520"/>
<sequence length="92" mass="10162" precursor="true">MKTSRGFIEKTLLIVGLIGLALIIQPFSRDAYTWGWYVLMAATTLYVASTLTPTSYHGTRFLLRYALTLTIVLLVVASFILLSIKLAPLLVG</sequence>
<dbReference type="EMBL" id="CP002363">
    <property type="protein sequence ID" value="ADV64832.1"/>
    <property type="molecule type" value="Genomic_DNA"/>
</dbReference>
<reference evidence="2 3" key="2">
    <citation type="journal article" date="2011" name="Stand. Genomic Sci.">
        <title>Complete genome sequence of Desulfurococcus mucosus type strain (O7/1).</title>
        <authorList>
            <person name="Wirth R."/>
            <person name="Chertkov O."/>
            <person name="Held B."/>
            <person name="Lapidus A."/>
            <person name="Nolan M."/>
            <person name="Lucas S."/>
            <person name="Hammon N."/>
            <person name="Deshpande S."/>
            <person name="Cheng J.F."/>
            <person name="Tapia R."/>
            <person name="Han C."/>
            <person name="Goodwin L."/>
            <person name="Pitluck S."/>
            <person name="Liolios K."/>
            <person name="Ioanna P."/>
            <person name="Ivanova N."/>
            <person name="Mavromatis K."/>
            <person name="Mikhailova N."/>
            <person name="Pati A."/>
            <person name="Chen A."/>
            <person name="Palaniappan K."/>
            <person name="Land M."/>
            <person name="Hauser L."/>
            <person name="Chang Y.J."/>
            <person name="Jeffries C.D."/>
            <person name="Bilek Y."/>
            <person name="Hader T."/>
            <person name="Rohde M."/>
            <person name="Spring S."/>
            <person name="Sikorski J."/>
            <person name="Goker M."/>
            <person name="Woyke T."/>
            <person name="Bristow J."/>
            <person name="Eisen J.A."/>
            <person name="Markowitz V."/>
            <person name="Hugenholtz P."/>
            <person name="Kyrpides N.C."/>
            <person name="Klenk H.P."/>
        </authorList>
    </citation>
    <scope>NUCLEOTIDE SEQUENCE [LARGE SCALE GENOMIC DNA]</scope>
    <source>
        <strain evidence="3">ATCC 35584 / DSM 2162 / JCM 9187 / O7/1</strain>
    </source>
</reference>
<evidence type="ECO:0000313" key="3">
    <source>
        <dbReference type="Proteomes" id="UP000001068"/>
    </source>
</evidence>
<keyword evidence="1" id="KW-0472">Membrane</keyword>
<dbReference type="KEGG" id="dmu:Desmu_0520"/>
<dbReference type="Proteomes" id="UP000001068">
    <property type="component" value="Chromosome"/>
</dbReference>
<dbReference type="RefSeq" id="WP_013562054.1">
    <property type="nucleotide sequence ID" value="NC_014961.1"/>
</dbReference>
<gene>
    <name evidence="2" type="ordered locus">Desmu_0520</name>
</gene>
<keyword evidence="1" id="KW-0812">Transmembrane</keyword>
<accession>E8R8K6</accession>
<organism evidence="2 3">
    <name type="scientific">Desulfurococcus mucosus (strain ATCC 35584 / DSM 2162 / JCM 9187 / O7/1)</name>
    <dbReference type="NCBI Taxonomy" id="765177"/>
    <lineage>
        <taxon>Archaea</taxon>
        <taxon>Thermoproteota</taxon>
        <taxon>Thermoprotei</taxon>
        <taxon>Desulfurococcales</taxon>
        <taxon>Desulfurococcaceae</taxon>
        <taxon>Desulfurococcus</taxon>
    </lineage>
</organism>